<feature type="transmembrane region" description="Helical" evidence="5">
    <location>
        <begin position="49"/>
        <end position="68"/>
    </location>
</feature>
<dbReference type="Pfam" id="PF00335">
    <property type="entry name" value="Tetraspanin"/>
    <property type="match status" value="1"/>
</dbReference>
<dbReference type="STRING" id="1965070.A0A3S4RD86"/>
<dbReference type="Proteomes" id="UP000285301">
    <property type="component" value="Unassembled WGS sequence"/>
</dbReference>
<sequence>MRYYRVWIYSCNLVLLISTLVFLFLSIWITTDFHMSLFPSIRMYHPSMLYGYMAILLQGGILQAVGCLGAVRMNERLLNLYWQLLVALLAGDVIVGIVWLFRYNNIATNLRSDLKNRLNNEYGFDYIFQTIWDKIQSENQCCGVDGPYDYNMTLWLAKVHSDFSSNAMLVPNSCCRMSSNKNIPLDYSCVDSYSEDKIYTFGCYDSILHWLQRSANILCVLGFCVISFLKLCFVCILRYEIKEMIQKIQVLKGTTDCDQTPLHELEAYLPRPSMQQDSQQTLLMKQSPQSTNYRQSHRYDRDSLVAHSRQTSKEVTSTNFGTNKSTNDQMIVLTNKEMRNEEYALIPNMEDANDISYRDECIKSKTSNRSSS</sequence>
<protein>
    <submittedName>
        <fullName evidence="7">Tetraspanin-1-like protein</fullName>
    </submittedName>
</protein>
<dbReference type="InterPro" id="IPR008952">
    <property type="entry name" value="Tetraspanin_EC2_sf"/>
</dbReference>
<proteinExistence type="predicted"/>
<keyword evidence="8" id="KW-1185">Reference proteome</keyword>
<accession>A0A3S4RD86</accession>
<feature type="non-terminal residue" evidence="7">
    <location>
        <position position="372"/>
    </location>
</feature>
<reference evidence="7 8" key="1">
    <citation type="journal article" date="2018" name="Gigascience">
        <title>Genomes of trombidid mites reveal novel predicted allergens and laterally-transferred genes associated with secondary metabolism.</title>
        <authorList>
            <person name="Dong X."/>
            <person name="Chaisiri K."/>
            <person name="Xia D."/>
            <person name="Armstrong S.D."/>
            <person name="Fang Y."/>
            <person name="Donnelly M.J."/>
            <person name="Kadowaki T."/>
            <person name="McGarry J.W."/>
            <person name="Darby A.C."/>
            <person name="Makepeace B.L."/>
        </authorList>
    </citation>
    <scope>NUCLEOTIDE SEQUENCE [LARGE SCALE GENOMIC DNA]</scope>
    <source>
        <strain evidence="7">UoL-WK</strain>
    </source>
</reference>
<reference evidence="7" key="2">
    <citation type="submission" date="2018-11" db="EMBL/GenBank/DDBJ databases">
        <title>Trombidioid mite genomics.</title>
        <authorList>
            <person name="Dong X."/>
        </authorList>
    </citation>
    <scope>NUCLEOTIDE SEQUENCE</scope>
    <source>
        <strain evidence="7">UoL-WK</strain>
    </source>
</reference>
<dbReference type="EMBL" id="NCKU01000660">
    <property type="protein sequence ID" value="RWS14635.1"/>
    <property type="molecule type" value="Genomic_DNA"/>
</dbReference>
<keyword evidence="3 5" id="KW-1133">Transmembrane helix</keyword>
<evidence type="ECO:0000313" key="6">
    <source>
        <dbReference type="EMBL" id="RWS14635.1"/>
    </source>
</evidence>
<keyword evidence="4 5" id="KW-0472">Membrane</keyword>
<keyword evidence="2 5" id="KW-0812">Transmembrane</keyword>
<comment type="subcellular location">
    <subcellularLocation>
        <location evidence="1">Membrane</location>
        <topology evidence="1">Multi-pass membrane protein</topology>
    </subcellularLocation>
</comment>
<comment type="caution">
    <text evidence="7">The sequence shown here is derived from an EMBL/GenBank/DDBJ whole genome shotgun (WGS) entry which is preliminary data.</text>
</comment>
<evidence type="ECO:0000256" key="3">
    <source>
        <dbReference type="ARBA" id="ARBA00022989"/>
    </source>
</evidence>
<evidence type="ECO:0000313" key="8">
    <source>
        <dbReference type="Proteomes" id="UP000285301"/>
    </source>
</evidence>
<evidence type="ECO:0000256" key="1">
    <source>
        <dbReference type="ARBA" id="ARBA00004141"/>
    </source>
</evidence>
<feature type="transmembrane region" description="Helical" evidence="5">
    <location>
        <begin position="7"/>
        <end position="29"/>
    </location>
</feature>
<evidence type="ECO:0000256" key="4">
    <source>
        <dbReference type="ARBA" id="ARBA00023136"/>
    </source>
</evidence>
<dbReference type="InterPro" id="IPR018499">
    <property type="entry name" value="Tetraspanin/Peripherin"/>
</dbReference>
<feature type="transmembrane region" description="Helical" evidence="5">
    <location>
        <begin position="215"/>
        <end position="237"/>
    </location>
</feature>
<evidence type="ECO:0000313" key="7">
    <source>
        <dbReference type="EMBL" id="RWS14729.1"/>
    </source>
</evidence>
<dbReference type="Gene3D" id="1.10.1450.10">
    <property type="entry name" value="Tetraspanin"/>
    <property type="match status" value="1"/>
</dbReference>
<dbReference type="PANTHER" id="PTHR19282">
    <property type="entry name" value="TETRASPANIN"/>
    <property type="match status" value="1"/>
</dbReference>
<dbReference type="PANTHER" id="PTHR19282:SF554">
    <property type="entry name" value="ANTIGEN, PUTATIVE-RELATED"/>
    <property type="match status" value="1"/>
</dbReference>
<evidence type="ECO:0000256" key="5">
    <source>
        <dbReference type="SAM" id="Phobius"/>
    </source>
</evidence>
<dbReference type="EMBL" id="NCKU01000635">
    <property type="protein sequence ID" value="RWS14729.1"/>
    <property type="molecule type" value="Genomic_DNA"/>
</dbReference>
<feature type="transmembrane region" description="Helical" evidence="5">
    <location>
        <begin position="80"/>
        <end position="101"/>
    </location>
</feature>
<dbReference type="OrthoDB" id="10054572at2759"/>
<name>A0A3S4RD86_9ACAR</name>
<dbReference type="AlphaFoldDB" id="A0A3S4RD86"/>
<organism evidence="7 8">
    <name type="scientific">Dinothrombium tinctorium</name>
    <dbReference type="NCBI Taxonomy" id="1965070"/>
    <lineage>
        <taxon>Eukaryota</taxon>
        <taxon>Metazoa</taxon>
        <taxon>Ecdysozoa</taxon>
        <taxon>Arthropoda</taxon>
        <taxon>Chelicerata</taxon>
        <taxon>Arachnida</taxon>
        <taxon>Acari</taxon>
        <taxon>Acariformes</taxon>
        <taxon>Trombidiformes</taxon>
        <taxon>Prostigmata</taxon>
        <taxon>Anystina</taxon>
        <taxon>Parasitengona</taxon>
        <taxon>Trombidioidea</taxon>
        <taxon>Trombidiidae</taxon>
        <taxon>Dinothrombium</taxon>
    </lineage>
</organism>
<gene>
    <name evidence="7" type="ORF">B4U79_03618</name>
    <name evidence="6" type="ORF">B4U79_13519</name>
</gene>
<dbReference type="SUPFAM" id="SSF48652">
    <property type="entry name" value="Tetraspanin"/>
    <property type="match status" value="1"/>
</dbReference>
<dbReference type="GO" id="GO:0005886">
    <property type="term" value="C:plasma membrane"/>
    <property type="evidence" value="ECO:0007669"/>
    <property type="project" value="TreeGrafter"/>
</dbReference>
<evidence type="ECO:0000256" key="2">
    <source>
        <dbReference type="ARBA" id="ARBA00022692"/>
    </source>
</evidence>
<dbReference type="CDD" id="cd03156">
    <property type="entry name" value="uroplakin_I_like_LEL"/>
    <property type="match status" value="1"/>
</dbReference>